<reference evidence="1 2" key="2">
    <citation type="journal article" date="2015" name="PLoS Genet.">
        <title>Common Cell Shape Evolution of Two Nasopharyngeal Pathogens.</title>
        <authorList>
            <person name="Veyrier F.J."/>
            <person name="Biais N."/>
            <person name="Morales P."/>
            <person name="Belkacem N."/>
            <person name="Guilhen C."/>
            <person name="Ranjeva S."/>
            <person name="Sismeiro O."/>
            <person name="Pehau-Arnaudet G."/>
            <person name="Rocha E.P."/>
            <person name="Werts C."/>
            <person name="Taha M.K."/>
            <person name="Boneca I.G."/>
        </authorList>
    </citation>
    <scope>NUCLEOTIDE SEQUENCE [LARGE SCALE GENOMIC DNA]</scope>
    <source>
        <strain evidence="1 2">ATCC 29315</strain>
    </source>
</reference>
<evidence type="ECO:0000313" key="1">
    <source>
        <dbReference type="EMBL" id="AJE17902.1"/>
    </source>
</evidence>
<sequence length="170" mass="17752">MHYCALSPILLSRPCNNFRIFCLWRNNTNTATAAVTATHDPCGIKNHAAGTLITVATKAASDETLKPNAITSHTKAHTKAVGHDKASNTPKAVATPLPPLKPKNNGHICPTKAASAVSPTAVSLKPKTPCKPLASSTANKPFNASPNKVSTAAFFLPLLNTLVAPGFPEP</sequence>
<organism evidence="1 2">
    <name type="scientific">Neisseria elongata subsp. glycolytica ATCC 29315</name>
    <dbReference type="NCBI Taxonomy" id="546263"/>
    <lineage>
        <taxon>Bacteria</taxon>
        <taxon>Pseudomonadati</taxon>
        <taxon>Pseudomonadota</taxon>
        <taxon>Betaproteobacteria</taxon>
        <taxon>Neisseriales</taxon>
        <taxon>Neisseriaceae</taxon>
        <taxon>Neisseria</taxon>
    </lineage>
</organism>
<dbReference type="AlphaFoldDB" id="A0A0B5CFW8"/>
<name>A0A0B5CFW8_NEIEG</name>
<accession>A0A0B5CFW8</accession>
<keyword evidence="2" id="KW-1185">Reference proteome</keyword>
<dbReference type="HOGENOM" id="CLU_1569057_0_0_4"/>
<dbReference type="EMBL" id="CP007726">
    <property type="protein sequence ID" value="AJE17902.1"/>
    <property type="molecule type" value="Genomic_DNA"/>
</dbReference>
<gene>
    <name evidence="1" type="ORF">NELON_02765</name>
</gene>
<dbReference type="Proteomes" id="UP000031392">
    <property type="component" value="Chromosome"/>
</dbReference>
<dbReference type="KEGG" id="nel:NELON_02765"/>
<proteinExistence type="predicted"/>
<evidence type="ECO:0000313" key="2">
    <source>
        <dbReference type="Proteomes" id="UP000031392"/>
    </source>
</evidence>
<reference evidence="2" key="1">
    <citation type="submission" date="2014-05" db="EMBL/GenBank/DDBJ databases">
        <title>Complete Genome sequence of Neisseria elongata subsp. glycolytica.</title>
        <authorList>
            <person name="Veyrier F.J."/>
            <person name="Taha M.-K."/>
        </authorList>
    </citation>
    <scope>NUCLEOTIDE SEQUENCE [LARGE SCALE GENOMIC DNA]</scope>
    <source>
        <strain evidence="2">ATCC 29315</strain>
    </source>
</reference>
<protein>
    <submittedName>
        <fullName evidence="1">Uncharacterized protein</fullName>
    </submittedName>
</protein>